<proteinExistence type="predicted"/>
<organism evidence="1 2">
    <name type="scientific">Delitschia confertaspora ATCC 74209</name>
    <dbReference type="NCBI Taxonomy" id="1513339"/>
    <lineage>
        <taxon>Eukaryota</taxon>
        <taxon>Fungi</taxon>
        <taxon>Dikarya</taxon>
        <taxon>Ascomycota</taxon>
        <taxon>Pezizomycotina</taxon>
        <taxon>Dothideomycetes</taxon>
        <taxon>Pleosporomycetidae</taxon>
        <taxon>Pleosporales</taxon>
        <taxon>Delitschiaceae</taxon>
        <taxon>Delitschia</taxon>
    </lineage>
</organism>
<dbReference type="AlphaFoldDB" id="A0A9P4JSQ0"/>
<evidence type="ECO:0000313" key="1">
    <source>
        <dbReference type="EMBL" id="KAF2202564.1"/>
    </source>
</evidence>
<comment type="caution">
    <text evidence="1">The sequence shown here is derived from an EMBL/GenBank/DDBJ whole genome shotgun (WGS) entry which is preliminary data.</text>
</comment>
<evidence type="ECO:0000313" key="2">
    <source>
        <dbReference type="Proteomes" id="UP000799536"/>
    </source>
</evidence>
<protein>
    <submittedName>
        <fullName evidence="1">Uncharacterized protein</fullName>
    </submittedName>
</protein>
<dbReference type="Proteomes" id="UP000799536">
    <property type="component" value="Unassembled WGS sequence"/>
</dbReference>
<reference evidence="1" key="1">
    <citation type="journal article" date="2020" name="Stud. Mycol.">
        <title>101 Dothideomycetes genomes: a test case for predicting lifestyles and emergence of pathogens.</title>
        <authorList>
            <person name="Haridas S."/>
            <person name="Albert R."/>
            <person name="Binder M."/>
            <person name="Bloem J."/>
            <person name="Labutti K."/>
            <person name="Salamov A."/>
            <person name="Andreopoulos B."/>
            <person name="Baker S."/>
            <person name="Barry K."/>
            <person name="Bills G."/>
            <person name="Bluhm B."/>
            <person name="Cannon C."/>
            <person name="Castanera R."/>
            <person name="Culley D."/>
            <person name="Daum C."/>
            <person name="Ezra D."/>
            <person name="Gonzalez J."/>
            <person name="Henrissat B."/>
            <person name="Kuo A."/>
            <person name="Liang C."/>
            <person name="Lipzen A."/>
            <person name="Lutzoni F."/>
            <person name="Magnuson J."/>
            <person name="Mondo S."/>
            <person name="Nolan M."/>
            <person name="Ohm R."/>
            <person name="Pangilinan J."/>
            <person name="Park H.-J."/>
            <person name="Ramirez L."/>
            <person name="Alfaro M."/>
            <person name="Sun H."/>
            <person name="Tritt A."/>
            <person name="Yoshinaga Y."/>
            <person name="Zwiers L.-H."/>
            <person name="Turgeon B."/>
            <person name="Goodwin S."/>
            <person name="Spatafora J."/>
            <person name="Crous P."/>
            <person name="Grigoriev I."/>
        </authorList>
    </citation>
    <scope>NUCLEOTIDE SEQUENCE</scope>
    <source>
        <strain evidence="1">ATCC 74209</strain>
    </source>
</reference>
<sequence>MAHSRWVDCEWRGCGRSWKAGQGKLYGKSFIYIYASLPGGWGRTASFLSSLLSVSAFYVCCDIPPCLFFLFTPLVSVC</sequence>
<accession>A0A9P4JSQ0</accession>
<name>A0A9P4JSQ0_9PLEO</name>
<keyword evidence="2" id="KW-1185">Reference proteome</keyword>
<dbReference type="EMBL" id="ML993932">
    <property type="protein sequence ID" value="KAF2202564.1"/>
    <property type="molecule type" value="Genomic_DNA"/>
</dbReference>
<gene>
    <name evidence="1" type="ORF">GQ43DRAFT_306391</name>
</gene>